<feature type="transmembrane region" description="Helical" evidence="6">
    <location>
        <begin position="101"/>
        <end position="122"/>
    </location>
</feature>
<dbReference type="InterPro" id="IPR000537">
    <property type="entry name" value="UbiA_prenyltransferase"/>
</dbReference>
<protein>
    <submittedName>
        <fullName evidence="7">4-hydroxybenzoate polyprenyltransferase</fullName>
    </submittedName>
</protein>
<evidence type="ECO:0000256" key="5">
    <source>
        <dbReference type="ARBA" id="ARBA00023136"/>
    </source>
</evidence>
<evidence type="ECO:0000256" key="4">
    <source>
        <dbReference type="ARBA" id="ARBA00022989"/>
    </source>
</evidence>
<gene>
    <name evidence="7" type="ORF">SAMN05444377_11122</name>
</gene>
<keyword evidence="3 6" id="KW-0812">Transmembrane</keyword>
<dbReference type="Gene3D" id="1.10.357.140">
    <property type="entry name" value="UbiA prenyltransferase"/>
    <property type="match status" value="1"/>
</dbReference>
<dbReference type="PANTHER" id="PTHR11048:SF5">
    <property type="entry name" value="DECAPRENYL-PHOSPHATE PHOSPHORIBOSYLTRANSFERASE"/>
    <property type="match status" value="1"/>
</dbReference>
<dbReference type="PANTHER" id="PTHR11048">
    <property type="entry name" value="PRENYLTRANSFERASES"/>
    <property type="match status" value="1"/>
</dbReference>
<feature type="transmembrane region" description="Helical" evidence="6">
    <location>
        <begin position="154"/>
        <end position="172"/>
    </location>
</feature>
<feature type="transmembrane region" description="Helical" evidence="6">
    <location>
        <begin position="229"/>
        <end position="247"/>
    </location>
</feature>
<dbReference type="CDD" id="cd13963">
    <property type="entry name" value="PT_UbiA_2"/>
    <property type="match status" value="1"/>
</dbReference>
<dbReference type="GO" id="GO:0016765">
    <property type="term" value="F:transferase activity, transferring alkyl or aryl (other than methyl) groups"/>
    <property type="evidence" value="ECO:0007669"/>
    <property type="project" value="InterPro"/>
</dbReference>
<dbReference type="GO" id="GO:0005886">
    <property type="term" value="C:plasma membrane"/>
    <property type="evidence" value="ECO:0007669"/>
    <property type="project" value="TreeGrafter"/>
</dbReference>
<comment type="subcellular location">
    <subcellularLocation>
        <location evidence="1">Membrane</location>
        <topology evidence="1">Multi-pass membrane protein</topology>
    </subcellularLocation>
</comment>
<organism evidence="7 8">
    <name type="scientific">Flavobacterium fontis</name>
    <dbReference type="NCBI Taxonomy" id="1124188"/>
    <lineage>
        <taxon>Bacteria</taxon>
        <taxon>Pseudomonadati</taxon>
        <taxon>Bacteroidota</taxon>
        <taxon>Flavobacteriia</taxon>
        <taxon>Flavobacteriales</taxon>
        <taxon>Flavobacteriaceae</taxon>
        <taxon>Flavobacterium</taxon>
    </lineage>
</organism>
<keyword evidence="5 6" id="KW-0472">Membrane</keyword>
<proteinExistence type="predicted"/>
<dbReference type="OrthoDB" id="9803632at2"/>
<evidence type="ECO:0000313" key="7">
    <source>
        <dbReference type="EMBL" id="SHF51391.1"/>
    </source>
</evidence>
<dbReference type="GO" id="GO:0009247">
    <property type="term" value="P:glycolipid biosynthetic process"/>
    <property type="evidence" value="ECO:0007669"/>
    <property type="project" value="TreeGrafter"/>
</dbReference>
<evidence type="ECO:0000256" key="1">
    <source>
        <dbReference type="ARBA" id="ARBA00004141"/>
    </source>
</evidence>
<sequence>MHPYLKLLRPEHYLKNSFVGAPLFFAGHELGNGIAPTMGAFIAFCGMASAVYIFNDYHDIAEDRLHPEKKKRPLAAGSISVQSAWRLGGIVSLLALALGFYIHPGVAGVLGVYALLNIAYTLQLKKWPYLDITIIALGFVLRLVAGSQASQANLSPWILGETFLLALFLALAKRRTEVLLYHRGLVTRKNIDRYRLKWVDCGLIVLSILLLSGYIWYCFTPEVMRRYGSEWVVVSAVFVAIGLIRYLQLALLKQTLKSPNSVLLDDRIIQGALLGWIIFLGGLLYG</sequence>
<keyword evidence="7" id="KW-0808">Transferase</keyword>
<dbReference type="InterPro" id="IPR044878">
    <property type="entry name" value="UbiA_sf"/>
</dbReference>
<reference evidence="7 8" key="1">
    <citation type="submission" date="2016-11" db="EMBL/GenBank/DDBJ databases">
        <authorList>
            <person name="Jaros S."/>
            <person name="Januszkiewicz K."/>
            <person name="Wedrychowicz H."/>
        </authorList>
    </citation>
    <scope>NUCLEOTIDE SEQUENCE [LARGE SCALE GENOMIC DNA]</scope>
    <source>
        <strain evidence="7 8">DSM 25660</strain>
    </source>
</reference>
<dbReference type="Proteomes" id="UP000184147">
    <property type="component" value="Unassembled WGS sequence"/>
</dbReference>
<feature type="transmembrane region" description="Helical" evidence="6">
    <location>
        <begin position="33"/>
        <end position="54"/>
    </location>
</feature>
<feature type="transmembrane region" description="Helical" evidence="6">
    <location>
        <begin position="198"/>
        <end position="217"/>
    </location>
</feature>
<accession>A0A1M5C9K0</accession>
<keyword evidence="2" id="KW-1003">Cell membrane</keyword>
<dbReference type="STRING" id="1124188.SAMN05444377_11122"/>
<name>A0A1M5C9K0_9FLAO</name>
<evidence type="ECO:0000256" key="3">
    <source>
        <dbReference type="ARBA" id="ARBA00022692"/>
    </source>
</evidence>
<feature type="transmembrane region" description="Helical" evidence="6">
    <location>
        <begin position="129"/>
        <end position="148"/>
    </location>
</feature>
<keyword evidence="8" id="KW-1185">Reference proteome</keyword>
<dbReference type="AlphaFoldDB" id="A0A1M5C9K0"/>
<keyword evidence="4 6" id="KW-1133">Transmembrane helix</keyword>
<evidence type="ECO:0000256" key="6">
    <source>
        <dbReference type="SAM" id="Phobius"/>
    </source>
</evidence>
<evidence type="ECO:0000313" key="8">
    <source>
        <dbReference type="Proteomes" id="UP000184147"/>
    </source>
</evidence>
<feature type="transmembrane region" description="Helical" evidence="6">
    <location>
        <begin position="268"/>
        <end position="285"/>
    </location>
</feature>
<dbReference type="InterPro" id="IPR039653">
    <property type="entry name" value="Prenyltransferase"/>
</dbReference>
<dbReference type="RefSeq" id="WP_073363744.1">
    <property type="nucleotide sequence ID" value="NZ_FQVQ01000011.1"/>
</dbReference>
<dbReference type="EMBL" id="FQVQ01000011">
    <property type="protein sequence ID" value="SHF51391.1"/>
    <property type="molecule type" value="Genomic_DNA"/>
</dbReference>
<dbReference type="Pfam" id="PF01040">
    <property type="entry name" value="UbiA"/>
    <property type="match status" value="1"/>
</dbReference>
<evidence type="ECO:0000256" key="2">
    <source>
        <dbReference type="ARBA" id="ARBA00022475"/>
    </source>
</evidence>